<keyword evidence="2" id="KW-1185">Reference proteome</keyword>
<reference evidence="1 2" key="1">
    <citation type="journal article" date="2018" name="Evol. Lett.">
        <title>Horizontal gene cluster transfer increased hallucinogenic mushroom diversity.</title>
        <authorList>
            <person name="Reynolds H.T."/>
            <person name="Vijayakumar V."/>
            <person name="Gluck-Thaler E."/>
            <person name="Korotkin H.B."/>
            <person name="Matheny P.B."/>
            <person name="Slot J.C."/>
        </authorList>
    </citation>
    <scope>NUCLEOTIDE SEQUENCE [LARGE SCALE GENOMIC DNA]</scope>
    <source>
        <strain evidence="1 2">2629</strain>
    </source>
</reference>
<dbReference type="InParanoid" id="A0A409WSS5"/>
<name>A0A409WSS5_9AGAR</name>
<evidence type="ECO:0008006" key="3">
    <source>
        <dbReference type="Google" id="ProtNLM"/>
    </source>
</evidence>
<dbReference type="Proteomes" id="UP000284842">
    <property type="component" value="Unassembled WGS sequence"/>
</dbReference>
<protein>
    <recommendedName>
        <fullName evidence="3">F-box domain-containing protein</fullName>
    </recommendedName>
</protein>
<sequence>MSSSSTTSTISASFPPEIFGEIVGHVAELCRNERRGFITIKEEMKRLATVSQIFLYFARTHLFWHVTIPCNRMSKRKHLENLANLLRIRTDNPSGSQVGEMVQSITVIFNADIHHNGELSPFLALPNVKWMTILTEDPSIRDTEPAAYSPNPVTTLGVRTMLGAYLQSGSLRNLRLENFKSVPFQEILSSPVLESLSLLRCLTGSPFRGHGNSGNETMNLSHSIRSITIKTSSVPLALLMRCKKIERLILSNVTIQSATPDLKSPRQEGLFPHLKDVEFALTGHSYGTQHEKLLLDTIFDNSASPNLTSAWIYMPSLYRRPAISVHHGLQRLSLTWRGYVTPPGDEIVASAIHTLSRIRGTSLQELILLIGITAHFGDADEEGVFIDDLYGGTHTITTMFQPEDEDVIFVRLPSLQSVSLSLEVHVRGKVSSNWADPQCYLGLPITVPQQKRRVNFTCKVTVD</sequence>
<comment type="caution">
    <text evidence="1">The sequence shown here is derived from an EMBL/GenBank/DDBJ whole genome shotgun (WGS) entry which is preliminary data.</text>
</comment>
<organism evidence="1 2">
    <name type="scientific">Panaeolus cyanescens</name>
    <dbReference type="NCBI Taxonomy" id="181874"/>
    <lineage>
        <taxon>Eukaryota</taxon>
        <taxon>Fungi</taxon>
        <taxon>Dikarya</taxon>
        <taxon>Basidiomycota</taxon>
        <taxon>Agaricomycotina</taxon>
        <taxon>Agaricomycetes</taxon>
        <taxon>Agaricomycetidae</taxon>
        <taxon>Agaricales</taxon>
        <taxon>Agaricineae</taxon>
        <taxon>Galeropsidaceae</taxon>
        <taxon>Panaeolus</taxon>
    </lineage>
</organism>
<gene>
    <name evidence="1" type="ORF">CVT24_000312</name>
</gene>
<dbReference type="AlphaFoldDB" id="A0A409WSS5"/>
<evidence type="ECO:0000313" key="1">
    <source>
        <dbReference type="EMBL" id="PPQ81529.1"/>
    </source>
</evidence>
<evidence type="ECO:0000313" key="2">
    <source>
        <dbReference type="Proteomes" id="UP000284842"/>
    </source>
</evidence>
<dbReference type="EMBL" id="NHTK01005267">
    <property type="protein sequence ID" value="PPQ81529.1"/>
    <property type="molecule type" value="Genomic_DNA"/>
</dbReference>
<accession>A0A409WSS5</accession>
<proteinExistence type="predicted"/>